<protein>
    <submittedName>
        <fullName evidence="4">Uncharacterized protein</fullName>
    </submittedName>
</protein>
<gene>
    <name evidence="4" type="ORF">IQ230_14060</name>
</gene>
<feature type="transmembrane region" description="Helical" evidence="3">
    <location>
        <begin position="154"/>
        <end position="176"/>
    </location>
</feature>
<evidence type="ECO:0000256" key="3">
    <source>
        <dbReference type="SAM" id="Phobius"/>
    </source>
</evidence>
<sequence>MKFVLYAQPSMRSTTTSSHNSSSGKHYYSPSVPISVYKELAAQLQATQAKLNSLNAENYALAKQNHQLRQEIEKAVQSVIRLQQIVESTVPYNRRSHQTNQPSSARAMHRRKKTIKTPVIDLPLKQSSTPRLHTEQEDGRYRRRVSATASEVNGWGLAIAILLIIISAFGAGYLIVGPLRSNR</sequence>
<name>A0ABR9UT60_9CHRO</name>
<evidence type="ECO:0000256" key="2">
    <source>
        <dbReference type="SAM" id="MobiDB-lite"/>
    </source>
</evidence>
<comment type="caution">
    <text evidence="4">The sequence shown here is derived from an EMBL/GenBank/DDBJ whole genome shotgun (WGS) entry which is preliminary data.</text>
</comment>
<keyword evidence="3" id="KW-0472">Membrane</keyword>
<evidence type="ECO:0000313" key="4">
    <source>
        <dbReference type="EMBL" id="MBE9191451.1"/>
    </source>
</evidence>
<keyword evidence="3" id="KW-0812">Transmembrane</keyword>
<dbReference type="RefSeq" id="WP_193932593.1">
    <property type="nucleotide sequence ID" value="NZ_CAWPMZ010000062.1"/>
</dbReference>
<keyword evidence="5" id="KW-1185">Reference proteome</keyword>
<feature type="region of interest" description="Disordered" evidence="2">
    <location>
        <begin position="1"/>
        <end position="26"/>
    </location>
</feature>
<keyword evidence="1" id="KW-0175">Coiled coil</keyword>
<evidence type="ECO:0000313" key="5">
    <source>
        <dbReference type="Proteomes" id="UP000651156"/>
    </source>
</evidence>
<feature type="coiled-coil region" evidence="1">
    <location>
        <begin position="37"/>
        <end position="85"/>
    </location>
</feature>
<organism evidence="4 5">
    <name type="scientific">Gloeocapsopsis crepidinum LEGE 06123</name>
    <dbReference type="NCBI Taxonomy" id="588587"/>
    <lineage>
        <taxon>Bacteria</taxon>
        <taxon>Bacillati</taxon>
        <taxon>Cyanobacteriota</taxon>
        <taxon>Cyanophyceae</taxon>
        <taxon>Oscillatoriophycideae</taxon>
        <taxon>Chroococcales</taxon>
        <taxon>Chroococcaceae</taxon>
        <taxon>Gloeocapsopsis</taxon>
    </lineage>
</organism>
<accession>A0ABR9UT60</accession>
<proteinExistence type="predicted"/>
<evidence type="ECO:0000256" key="1">
    <source>
        <dbReference type="SAM" id="Coils"/>
    </source>
</evidence>
<reference evidence="4 5" key="1">
    <citation type="submission" date="2020-10" db="EMBL/GenBank/DDBJ databases">
        <authorList>
            <person name="Castelo-Branco R."/>
            <person name="Eusebio N."/>
            <person name="Adriana R."/>
            <person name="Vieira A."/>
            <person name="Brugerolle De Fraissinette N."/>
            <person name="Rezende De Castro R."/>
            <person name="Schneider M.P."/>
            <person name="Vasconcelos V."/>
            <person name="Leao P.N."/>
        </authorList>
    </citation>
    <scope>NUCLEOTIDE SEQUENCE [LARGE SCALE GENOMIC DNA]</scope>
    <source>
        <strain evidence="4 5">LEGE 06123</strain>
    </source>
</reference>
<keyword evidence="3" id="KW-1133">Transmembrane helix</keyword>
<dbReference type="EMBL" id="JADEWN010000032">
    <property type="protein sequence ID" value="MBE9191451.1"/>
    <property type="molecule type" value="Genomic_DNA"/>
</dbReference>
<feature type="compositionally biased region" description="Low complexity" evidence="2">
    <location>
        <begin position="10"/>
        <end position="23"/>
    </location>
</feature>
<dbReference type="Proteomes" id="UP000651156">
    <property type="component" value="Unassembled WGS sequence"/>
</dbReference>